<dbReference type="SUPFAM" id="SSF51445">
    <property type="entry name" value="(Trans)glycosidases"/>
    <property type="match status" value="1"/>
</dbReference>
<feature type="domain" description="LysM" evidence="2">
    <location>
        <begin position="51"/>
        <end position="96"/>
    </location>
</feature>
<dbReference type="PROSITE" id="PS51910">
    <property type="entry name" value="GH18_2"/>
    <property type="match status" value="1"/>
</dbReference>
<reference evidence="4 5" key="1">
    <citation type="submission" date="2020-01" db="EMBL/GenBank/DDBJ databases">
        <title>Genome analysis of Anaerocolumna sp. CBA3638.</title>
        <authorList>
            <person name="Kim J."/>
            <person name="Roh S.W."/>
        </authorList>
    </citation>
    <scope>NUCLEOTIDE SEQUENCE [LARGE SCALE GENOMIC DNA]</scope>
    <source>
        <strain evidence="4 5">CBA3638</strain>
    </source>
</reference>
<dbReference type="KEGG" id="anr:Ana3638_04640"/>
<dbReference type="PROSITE" id="PS51782">
    <property type="entry name" value="LYSM"/>
    <property type="match status" value="2"/>
</dbReference>
<dbReference type="EMBL" id="CP048000">
    <property type="protein sequence ID" value="QHQ60157.1"/>
    <property type="molecule type" value="Genomic_DNA"/>
</dbReference>
<dbReference type="SMART" id="SM00257">
    <property type="entry name" value="LysM"/>
    <property type="match status" value="2"/>
</dbReference>
<keyword evidence="5" id="KW-1185">Reference proteome</keyword>
<organism evidence="4 5">
    <name type="scientific">Anaerocolumna sedimenticola</name>
    <dbReference type="NCBI Taxonomy" id="2696063"/>
    <lineage>
        <taxon>Bacteria</taxon>
        <taxon>Bacillati</taxon>
        <taxon>Bacillota</taxon>
        <taxon>Clostridia</taxon>
        <taxon>Lachnospirales</taxon>
        <taxon>Lachnospiraceae</taxon>
        <taxon>Anaerocolumna</taxon>
    </lineage>
</organism>
<protein>
    <submittedName>
        <fullName evidence="4">LysM peptidoglycan-binding domain-containing protein</fullName>
    </submittedName>
</protein>
<dbReference type="Pfam" id="PF00704">
    <property type="entry name" value="Glyco_hydro_18"/>
    <property type="match status" value="1"/>
</dbReference>
<dbReference type="InterPro" id="IPR011583">
    <property type="entry name" value="Chitinase_II/V-like_cat"/>
</dbReference>
<dbReference type="InterPro" id="IPR018392">
    <property type="entry name" value="LysM"/>
</dbReference>
<dbReference type="InterPro" id="IPR029070">
    <property type="entry name" value="Chitinase_insertion_sf"/>
</dbReference>
<dbReference type="Gene3D" id="3.10.350.10">
    <property type="entry name" value="LysM domain"/>
    <property type="match status" value="2"/>
</dbReference>
<dbReference type="SMART" id="SM00636">
    <property type="entry name" value="Glyco_18"/>
    <property type="match status" value="1"/>
</dbReference>
<dbReference type="SUPFAM" id="SSF54106">
    <property type="entry name" value="LysM domain"/>
    <property type="match status" value="2"/>
</dbReference>
<keyword evidence="1" id="KW-0378">Hydrolase</keyword>
<evidence type="ECO:0000259" key="2">
    <source>
        <dbReference type="PROSITE" id="PS51782"/>
    </source>
</evidence>
<evidence type="ECO:0000256" key="1">
    <source>
        <dbReference type="ARBA" id="ARBA00023295"/>
    </source>
</evidence>
<dbReference type="InterPro" id="IPR001223">
    <property type="entry name" value="Glyco_hydro18_cat"/>
</dbReference>
<dbReference type="InterPro" id="IPR036779">
    <property type="entry name" value="LysM_dom_sf"/>
</dbReference>
<keyword evidence="1" id="KW-0326">Glycosidase</keyword>
<sequence length="433" mass="49343">MKIYVVQPGDTVYSIANKFNLPVEKIVHDNNISPDYGIVNGQIIILAYPTQTYMVQPGDTWKSIAEATGLSIVQLLQNNPFLSERDYLNIGEELVISYDKREELLEVNAYCFSFIDDNILKKALPYLTYITIANYRVSAYAEIEAPDDTDIIQVAKEYGVAPIMMITTATELGRGSFGITHKIFNNEELQNELINNIIYYLRGKGLSGINFGFSNVIPEDLQSYVNFIIRTAEILQSEGYQVHVTLIPNTFGYHADENNDNPYYSQIGQVVDRAILQSYTWASADIDSYEQTTIPFLKGYVEYAITQIPAEKILLGYTRIAYDWELPYVENESPVNALANYQALSLAHQIGIDLGFDEYYVTPYFRYYNDGIEHFVWFKDARTLHAILDIVIAYNLSGISIWNTMDFTPQLWVTLNSQFNISKILNVTSEILS</sequence>
<feature type="domain" description="GH18" evidence="3">
    <location>
        <begin position="105"/>
        <end position="422"/>
    </location>
</feature>
<name>A0A6P1TIN3_9FIRM</name>
<dbReference type="CDD" id="cd00118">
    <property type="entry name" value="LysM"/>
    <property type="match status" value="2"/>
</dbReference>
<dbReference type="AlphaFoldDB" id="A0A6P1TIN3"/>
<dbReference type="Gene3D" id="3.10.50.10">
    <property type="match status" value="1"/>
</dbReference>
<dbReference type="GO" id="GO:0012505">
    <property type="term" value="C:endomembrane system"/>
    <property type="evidence" value="ECO:0007669"/>
    <property type="project" value="TreeGrafter"/>
</dbReference>
<dbReference type="GO" id="GO:0016798">
    <property type="term" value="F:hydrolase activity, acting on glycosyl bonds"/>
    <property type="evidence" value="ECO:0007669"/>
    <property type="project" value="UniProtKB-KW"/>
</dbReference>
<dbReference type="Gene3D" id="3.20.20.80">
    <property type="entry name" value="Glycosidases"/>
    <property type="match status" value="1"/>
</dbReference>
<dbReference type="GO" id="GO:0008061">
    <property type="term" value="F:chitin binding"/>
    <property type="evidence" value="ECO:0007669"/>
    <property type="project" value="InterPro"/>
</dbReference>
<gene>
    <name evidence="4" type="ORF">Ana3638_04640</name>
</gene>
<evidence type="ECO:0000313" key="5">
    <source>
        <dbReference type="Proteomes" id="UP000464314"/>
    </source>
</evidence>
<feature type="domain" description="LysM" evidence="2">
    <location>
        <begin position="2"/>
        <end position="46"/>
    </location>
</feature>
<dbReference type="Proteomes" id="UP000464314">
    <property type="component" value="Chromosome"/>
</dbReference>
<dbReference type="PANTHER" id="PTHR46066:SF2">
    <property type="entry name" value="CHITINASE DOMAIN-CONTAINING PROTEIN 1"/>
    <property type="match status" value="1"/>
</dbReference>
<accession>A0A6P1TIN3</accession>
<dbReference type="Pfam" id="PF01476">
    <property type="entry name" value="LysM"/>
    <property type="match status" value="2"/>
</dbReference>
<dbReference type="GO" id="GO:0070492">
    <property type="term" value="F:oligosaccharide binding"/>
    <property type="evidence" value="ECO:0007669"/>
    <property type="project" value="TreeGrafter"/>
</dbReference>
<dbReference type="GO" id="GO:0005975">
    <property type="term" value="P:carbohydrate metabolic process"/>
    <property type="evidence" value="ECO:0007669"/>
    <property type="project" value="InterPro"/>
</dbReference>
<evidence type="ECO:0000313" key="4">
    <source>
        <dbReference type="EMBL" id="QHQ60157.1"/>
    </source>
</evidence>
<dbReference type="RefSeq" id="WP_161836993.1">
    <property type="nucleotide sequence ID" value="NZ_CP048000.1"/>
</dbReference>
<proteinExistence type="predicted"/>
<evidence type="ECO:0000259" key="3">
    <source>
        <dbReference type="PROSITE" id="PS51910"/>
    </source>
</evidence>
<dbReference type="PANTHER" id="PTHR46066">
    <property type="entry name" value="CHITINASE DOMAIN-CONTAINING PROTEIN 1 FAMILY MEMBER"/>
    <property type="match status" value="1"/>
</dbReference>
<dbReference type="InterPro" id="IPR017853">
    <property type="entry name" value="GH"/>
</dbReference>